<proteinExistence type="inferred from homology"/>
<name>A0A3D9SPE2_9ACTN</name>
<organism evidence="5 6">
    <name type="scientific">Thermomonospora umbrina</name>
    <dbReference type="NCBI Taxonomy" id="111806"/>
    <lineage>
        <taxon>Bacteria</taxon>
        <taxon>Bacillati</taxon>
        <taxon>Actinomycetota</taxon>
        <taxon>Actinomycetes</taxon>
        <taxon>Streptosporangiales</taxon>
        <taxon>Thermomonosporaceae</taxon>
        <taxon>Thermomonospora</taxon>
    </lineage>
</organism>
<dbReference type="InterPro" id="IPR002018">
    <property type="entry name" value="CarbesteraseB"/>
</dbReference>
<dbReference type="EC" id="3.1.1.-" evidence="3"/>
<feature type="domain" description="Carboxylesterase type B" evidence="4">
    <location>
        <begin position="38"/>
        <end position="503"/>
    </location>
</feature>
<comment type="caution">
    <text evidence="5">The sequence shown here is derived from an EMBL/GenBank/DDBJ whole genome shotgun (WGS) entry which is preliminary data.</text>
</comment>
<dbReference type="Gene3D" id="3.40.50.1820">
    <property type="entry name" value="alpha/beta hydrolase"/>
    <property type="match status" value="1"/>
</dbReference>
<reference evidence="5 6" key="1">
    <citation type="submission" date="2018-08" db="EMBL/GenBank/DDBJ databases">
        <title>Sequencing the genomes of 1000 actinobacteria strains.</title>
        <authorList>
            <person name="Klenk H.-P."/>
        </authorList>
    </citation>
    <scope>NUCLEOTIDE SEQUENCE [LARGE SCALE GENOMIC DNA]</scope>
    <source>
        <strain evidence="5 6">DSM 43927</strain>
    </source>
</reference>
<comment type="similarity">
    <text evidence="1 3">Belongs to the type-B carboxylesterase/lipase family.</text>
</comment>
<keyword evidence="2 3" id="KW-0378">Hydrolase</keyword>
<sequence>MRPMRKAPLVLVLSAATLAAPSIAASSATAVPRSSGTSTLVRTDKGLVRGAHLHRHRLFQGIPFAAPPLGALRFRPPQDARPWTGVRDATFPRNRCAQIAQDWGGTSSFSEDCLYLSVTAPDRPPHRRKRKLPVMVWVHGGGNVIGAGSDYNTSKLAVNGDVVVVSVNYRLGALGWLAHPGLEAGPDRHLQAGNYGLLDQQAALRWVRRNIAAFGGDAHNVTLFGESAGSADTCANIASPTAAGLFHKAIAQSYGCAAVTRAEASAEASAVTVAKKVGCTVEVARCLRTVPTKRLMEAFNEVEVMPYAVAGGDRVMPRQPRAAIESGRFNRVPLMHGNTLDEMRLFVGFLYPKPITVAEYERVIRESFGRHADRVLAHYPAAKYPEPRLALATVFSHGGNVLSTCDHVTALDVFRRAGVPVYGYQFADRTAPPLIDVPGYDEGAEHGTELTYLFPGLIGELKGPQRRLSNDMTGYWTSFAHTGRPGAHHAPHWPRYRSARDVLTLAPGRGGIRPTDVAEASNCALWGTIDPILP</sequence>
<feature type="chain" id="PRO_5017495954" description="Carboxylic ester hydrolase" evidence="3">
    <location>
        <begin position="25"/>
        <end position="534"/>
    </location>
</feature>
<dbReference type="InterPro" id="IPR050309">
    <property type="entry name" value="Type-B_Carboxylest/Lipase"/>
</dbReference>
<keyword evidence="6" id="KW-1185">Reference proteome</keyword>
<evidence type="ECO:0000256" key="3">
    <source>
        <dbReference type="RuleBase" id="RU361235"/>
    </source>
</evidence>
<feature type="signal peptide" evidence="3">
    <location>
        <begin position="1"/>
        <end position="24"/>
    </location>
</feature>
<protein>
    <recommendedName>
        <fullName evidence="3">Carboxylic ester hydrolase</fullName>
        <ecNumber evidence="3">3.1.1.-</ecNumber>
    </recommendedName>
</protein>
<dbReference type="PROSITE" id="PS00122">
    <property type="entry name" value="CARBOXYLESTERASE_B_1"/>
    <property type="match status" value="1"/>
</dbReference>
<evidence type="ECO:0000256" key="2">
    <source>
        <dbReference type="ARBA" id="ARBA00022801"/>
    </source>
</evidence>
<accession>A0A3D9SPE2</accession>
<dbReference type="InterPro" id="IPR029058">
    <property type="entry name" value="AB_hydrolase_fold"/>
</dbReference>
<dbReference type="Proteomes" id="UP000256661">
    <property type="component" value="Unassembled WGS sequence"/>
</dbReference>
<dbReference type="EMBL" id="QTTT01000001">
    <property type="protein sequence ID" value="REE97832.1"/>
    <property type="molecule type" value="Genomic_DNA"/>
</dbReference>
<dbReference type="AlphaFoldDB" id="A0A3D9SPE2"/>
<dbReference type="SUPFAM" id="SSF53474">
    <property type="entry name" value="alpha/beta-Hydrolases"/>
    <property type="match status" value="1"/>
</dbReference>
<keyword evidence="3" id="KW-0732">Signal</keyword>
<dbReference type="PANTHER" id="PTHR11559">
    <property type="entry name" value="CARBOXYLESTERASE"/>
    <property type="match status" value="1"/>
</dbReference>
<dbReference type="Pfam" id="PF00135">
    <property type="entry name" value="COesterase"/>
    <property type="match status" value="1"/>
</dbReference>
<evidence type="ECO:0000259" key="4">
    <source>
        <dbReference type="Pfam" id="PF00135"/>
    </source>
</evidence>
<dbReference type="InterPro" id="IPR019826">
    <property type="entry name" value="Carboxylesterase_B_AS"/>
</dbReference>
<evidence type="ECO:0000256" key="1">
    <source>
        <dbReference type="ARBA" id="ARBA00005964"/>
    </source>
</evidence>
<gene>
    <name evidence="5" type="ORF">DFJ69_3307</name>
</gene>
<dbReference type="GO" id="GO:0016787">
    <property type="term" value="F:hydrolase activity"/>
    <property type="evidence" value="ECO:0007669"/>
    <property type="project" value="UniProtKB-KW"/>
</dbReference>
<evidence type="ECO:0000313" key="6">
    <source>
        <dbReference type="Proteomes" id="UP000256661"/>
    </source>
</evidence>
<evidence type="ECO:0000313" key="5">
    <source>
        <dbReference type="EMBL" id="REE97832.1"/>
    </source>
</evidence>